<keyword evidence="12" id="KW-1216">Complement system impairing toxin</keyword>
<feature type="signal peptide" evidence="15">
    <location>
        <begin position="1"/>
        <end position="24"/>
    </location>
</feature>
<dbReference type="InterPro" id="IPR003961">
    <property type="entry name" value="FN3_dom"/>
</dbReference>
<dbReference type="InterPro" id="IPR050991">
    <property type="entry name" value="ECM_Regulatory_Proteins"/>
</dbReference>
<dbReference type="InterPro" id="IPR036116">
    <property type="entry name" value="FN3_sf"/>
</dbReference>
<evidence type="ECO:0000256" key="5">
    <source>
        <dbReference type="ARBA" id="ARBA00022525"/>
    </source>
</evidence>
<feature type="region of interest" description="Disordered" evidence="14">
    <location>
        <begin position="955"/>
        <end position="976"/>
    </location>
</feature>
<feature type="domain" description="Fibronectin type-III" evidence="16">
    <location>
        <begin position="534"/>
        <end position="623"/>
    </location>
</feature>
<dbReference type="InterPro" id="IPR036056">
    <property type="entry name" value="Fibrinogen-like_C"/>
</dbReference>
<feature type="domain" description="Fibronectin type-III" evidence="16">
    <location>
        <begin position="266"/>
        <end position="354"/>
    </location>
</feature>
<keyword evidence="5" id="KW-0964">Secreted</keyword>
<dbReference type="CDD" id="cd00087">
    <property type="entry name" value="FReD"/>
    <property type="match status" value="1"/>
</dbReference>
<dbReference type="PANTHER" id="PTHR46708:SF12">
    <property type="entry name" value="TENASCIN N"/>
    <property type="match status" value="1"/>
</dbReference>
<dbReference type="GO" id="GO:1903672">
    <property type="term" value="P:positive regulation of sprouting angiogenesis"/>
    <property type="evidence" value="ECO:0007669"/>
    <property type="project" value="Ensembl"/>
</dbReference>
<comment type="function">
    <text evidence="1">Initiates complement activation and/or interferes in platelet aggregation and/or blood coagulation.</text>
</comment>
<keyword evidence="8 15" id="KW-0732">Signal</keyword>
<dbReference type="AlphaFoldDB" id="A0A8D0GKS8"/>
<dbReference type="Gene3D" id="2.60.40.10">
    <property type="entry name" value="Immunoglobulins"/>
    <property type="match status" value="5"/>
</dbReference>
<name>A0A8D0GKS8_SPHPU</name>
<comment type="similarity">
    <text evidence="3">Belongs to the ficolin lectin family. Veficolin subfamily.</text>
</comment>
<keyword evidence="9" id="KW-0677">Repeat</keyword>
<evidence type="ECO:0000256" key="11">
    <source>
        <dbReference type="ARBA" id="ARBA00023180"/>
    </source>
</evidence>
<reference evidence="18" key="1">
    <citation type="submission" date="2025-08" db="UniProtKB">
        <authorList>
            <consortium name="Ensembl"/>
        </authorList>
    </citation>
    <scope>IDENTIFICATION</scope>
</reference>
<dbReference type="PANTHER" id="PTHR46708">
    <property type="entry name" value="TENASCIN"/>
    <property type="match status" value="1"/>
</dbReference>
<dbReference type="CDD" id="cd00063">
    <property type="entry name" value="FN3"/>
    <property type="match status" value="5"/>
</dbReference>
<evidence type="ECO:0000259" key="17">
    <source>
        <dbReference type="PROSITE" id="PS51406"/>
    </source>
</evidence>
<evidence type="ECO:0000256" key="6">
    <source>
        <dbReference type="ARBA" id="ARBA00022530"/>
    </source>
</evidence>
<keyword evidence="13" id="KW-0379">Hydroxylation</keyword>
<dbReference type="GO" id="GO:0098966">
    <property type="term" value="C:perisynaptic extracellular matrix"/>
    <property type="evidence" value="ECO:0007669"/>
    <property type="project" value="TreeGrafter"/>
</dbReference>
<accession>A0A8D0GKS8</accession>
<dbReference type="InterPro" id="IPR020837">
    <property type="entry name" value="Fibrinogen_CS"/>
</dbReference>
<keyword evidence="12" id="KW-0800">Toxin</keyword>
<gene>
    <name evidence="18" type="primary">TNN</name>
</gene>
<dbReference type="PROSITE" id="PS00514">
    <property type="entry name" value="FIBRINOGEN_C_1"/>
    <property type="match status" value="1"/>
</dbReference>
<dbReference type="GO" id="GO:1905899">
    <property type="term" value="P:regulation of smooth muscle tissue development"/>
    <property type="evidence" value="ECO:0007669"/>
    <property type="project" value="Ensembl"/>
</dbReference>
<dbReference type="GO" id="GO:0005615">
    <property type="term" value="C:extracellular space"/>
    <property type="evidence" value="ECO:0007669"/>
    <property type="project" value="TreeGrafter"/>
</dbReference>
<evidence type="ECO:0000256" key="8">
    <source>
        <dbReference type="ARBA" id="ARBA00022729"/>
    </source>
</evidence>
<evidence type="ECO:0000256" key="15">
    <source>
        <dbReference type="SAM" id="SignalP"/>
    </source>
</evidence>
<dbReference type="FunFam" id="2.60.40.10:FF:000534">
    <property type="entry name" value="Tenascin N"/>
    <property type="match status" value="1"/>
</dbReference>
<dbReference type="InterPro" id="IPR013783">
    <property type="entry name" value="Ig-like_fold"/>
</dbReference>
<evidence type="ECO:0000256" key="2">
    <source>
        <dbReference type="ARBA" id="ARBA00004498"/>
    </source>
</evidence>
<protein>
    <submittedName>
        <fullName evidence="18">Tenascin N</fullName>
    </submittedName>
</protein>
<evidence type="ECO:0000256" key="10">
    <source>
        <dbReference type="ARBA" id="ARBA00023157"/>
    </source>
</evidence>
<evidence type="ECO:0000313" key="19">
    <source>
        <dbReference type="Proteomes" id="UP000694392"/>
    </source>
</evidence>
<dbReference type="Pfam" id="PF25024">
    <property type="entry name" value="EGF_TEN"/>
    <property type="match status" value="1"/>
</dbReference>
<evidence type="ECO:0000256" key="12">
    <source>
        <dbReference type="ARBA" id="ARBA00023220"/>
    </source>
</evidence>
<dbReference type="GO" id="GO:0007160">
    <property type="term" value="P:cell-matrix adhesion"/>
    <property type="evidence" value="ECO:0007669"/>
    <property type="project" value="Ensembl"/>
</dbReference>
<dbReference type="FunFam" id="3.90.215.10:FF:000001">
    <property type="entry name" value="Tenascin isoform 1"/>
    <property type="match status" value="1"/>
</dbReference>
<evidence type="ECO:0000256" key="7">
    <source>
        <dbReference type="ARBA" id="ARBA00022536"/>
    </source>
</evidence>
<dbReference type="GO" id="GO:0030334">
    <property type="term" value="P:regulation of cell migration"/>
    <property type="evidence" value="ECO:0007669"/>
    <property type="project" value="Ensembl"/>
</dbReference>
<evidence type="ECO:0000256" key="13">
    <source>
        <dbReference type="ARBA" id="ARBA00023278"/>
    </source>
</evidence>
<organism evidence="18 19">
    <name type="scientific">Sphenodon punctatus</name>
    <name type="common">Tuatara</name>
    <name type="synonym">Hatteria punctata</name>
    <dbReference type="NCBI Taxonomy" id="8508"/>
    <lineage>
        <taxon>Eukaryota</taxon>
        <taxon>Metazoa</taxon>
        <taxon>Chordata</taxon>
        <taxon>Craniata</taxon>
        <taxon>Vertebrata</taxon>
        <taxon>Euteleostomi</taxon>
        <taxon>Lepidosauria</taxon>
        <taxon>Sphenodontia</taxon>
        <taxon>Sphenodontidae</taxon>
        <taxon>Sphenodon</taxon>
    </lineage>
</organism>
<dbReference type="PROSITE" id="PS51406">
    <property type="entry name" value="FIBRINOGEN_C_2"/>
    <property type="match status" value="1"/>
</dbReference>
<dbReference type="GO" id="GO:0042802">
    <property type="term" value="F:identical protein binding"/>
    <property type="evidence" value="ECO:0007669"/>
    <property type="project" value="Ensembl"/>
</dbReference>
<proteinExistence type="inferred from homology"/>
<sequence>MSFWSRRSFPLGILLFCAVQATAAQLPDDPQNCTGNRQKISFSHSYKIDLPKSSQIKVEADPLPLKDDSHVLLAPGDVDEGEEQNIIFRHNIRVQTPKGDCEVLGQVSSLLKRMEKLETEVVQLRAACGPQKCCGGGQGAASCSGHGIFIQEICRCHCDEGWEGQDCSIALTCPNSCSGNGRCINGRCICDEPYVSEDCSQRLCPENCSGNGVCSNGMCQCYEEFIGEDCSEKRCLNDCSGNGYCDSGECYCEDGFFGFDCSQVLAPWNVQLRKTTEESLTISWDKVTDVDYYLISYHPIGQEVSAKQVQVPKDQLSYEILGLHPGTKYQVTVYHVKKGISSDPEFLHVSTAVSAVGAIWVTEETENSLEVEWENPPTEVDYYKLRFGSLLGHEEEVAVPKTRDPKSRYVITGLNPGTQYRITIIPMRGEMEGKPSSANGWTEIDTPKNVITGQVTEDTATISWSKVQALIDRYMARCTSADGDTKEVSLGKDKSSTTLMGLRPGREYIIYLWAEKGSQQSKKANTTAATEIDTPKNLLTDRVTESTATISWSQVQALIDGYMVNYTSADGDTKEIPVGKDKSSTTLTGLRPGQEYIIYIWAEKGSRQSEKARTKAVTDLVQASPTKLCQHKSSLPSYKALPISYIDGPTNLATNQVTENTATISWDGVLAPIDRYVVSYVSDDGDTKEIEVRLSPTEQRFALEDLGRGLRYTVYVVAFKGDHQSRKTASSFSTVGLLYPFPADCSQTQQNGNVTSGMYTIYLNGDAGRPMQVYCDMTTDGGGWIVFQRRNTGQLDFYKRWRNYVEGFGDPRREFWLGLDKLHNLTSSSPTRYEIRVDLRTHNESAHAVYDFFQVASSRYRYRLSVGNYRGNAGDALTYHNGWRFTTWDRDGDVALTNCAFTHHGAWWYKNCHLANLNGRYGENKHSEGVNWEPWKGHEFSIPFTEMKIRPLTSSGEPILGRKRRSLEGRRRKTTV</sequence>
<dbReference type="FunFam" id="2.10.25.10:FF:000001">
    <property type="entry name" value="Tenascin C"/>
    <property type="match status" value="2"/>
</dbReference>
<keyword evidence="10" id="KW-1015">Disulfide bond</keyword>
<keyword evidence="6" id="KW-0272">Extracellular matrix</keyword>
<evidence type="ECO:0000256" key="1">
    <source>
        <dbReference type="ARBA" id="ARBA00003654"/>
    </source>
</evidence>
<evidence type="ECO:0000256" key="9">
    <source>
        <dbReference type="ARBA" id="ARBA00022737"/>
    </source>
</evidence>
<keyword evidence="7" id="KW-0245">EGF-like domain</keyword>
<dbReference type="Proteomes" id="UP000694392">
    <property type="component" value="Unplaced"/>
</dbReference>
<comment type="similarity">
    <text evidence="4">Belongs to the tenascin family.</text>
</comment>
<feature type="compositionally biased region" description="Basic residues" evidence="14">
    <location>
        <begin position="961"/>
        <end position="976"/>
    </location>
</feature>
<dbReference type="PROSITE" id="PS50853">
    <property type="entry name" value="FN3"/>
    <property type="match status" value="4"/>
</dbReference>
<dbReference type="SMART" id="SM00186">
    <property type="entry name" value="FBG"/>
    <property type="match status" value="1"/>
</dbReference>
<feature type="domain" description="Fibronectin type-III" evidence="16">
    <location>
        <begin position="355"/>
        <end position="449"/>
    </location>
</feature>
<dbReference type="GO" id="GO:1903010">
    <property type="term" value="P:regulation of bone development"/>
    <property type="evidence" value="ECO:0007669"/>
    <property type="project" value="Ensembl"/>
</dbReference>
<dbReference type="Gene3D" id="2.10.25.10">
    <property type="entry name" value="Laminin"/>
    <property type="match status" value="4"/>
</dbReference>
<dbReference type="InterPro" id="IPR002181">
    <property type="entry name" value="Fibrinogen_a/b/g_C_dom"/>
</dbReference>
<dbReference type="GO" id="GO:0005178">
    <property type="term" value="F:integrin binding"/>
    <property type="evidence" value="ECO:0007669"/>
    <property type="project" value="Ensembl"/>
</dbReference>
<dbReference type="GeneTree" id="ENSGT00940000160553"/>
<feature type="domain" description="Fibronectin type-III" evidence="16">
    <location>
        <begin position="648"/>
        <end position="738"/>
    </location>
</feature>
<dbReference type="NCBIfam" id="NF040941">
    <property type="entry name" value="GGGWT_bact"/>
    <property type="match status" value="1"/>
</dbReference>
<dbReference type="SUPFAM" id="SSF49265">
    <property type="entry name" value="Fibronectin type III"/>
    <property type="match status" value="3"/>
</dbReference>
<dbReference type="SMART" id="SM00060">
    <property type="entry name" value="FN3"/>
    <property type="match status" value="5"/>
</dbReference>
<evidence type="ECO:0000259" key="16">
    <source>
        <dbReference type="PROSITE" id="PS50853"/>
    </source>
</evidence>
<feature type="chain" id="PRO_5034882331" evidence="15">
    <location>
        <begin position="25"/>
        <end position="976"/>
    </location>
</feature>
<dbReference type="FunFam" id="2.60.40.10:FF:000099">
    <property type="entry name" value="Fibronectin 1"/>
    <property type="match status" value="2"/>
</dbReference>
<dbReference type="Pfam" id="PF00041">
    <property type="entry name" value="fn3"/>
    <property type="match status" value="4"/>
</dbReference>
<dbReference type="Ensembl" id="ENSSPUT00000008049.1">
    <property type="protein sequence ID" value="ENSSPUP00000007556.1"/>
    <property type="gene ID" value="ENSSPUG00000005813.1"/>
</dbReference>
<dbReference type="InterPro" id="IPR014716">
    <property type="entry name" value="Fibrinogen_a/b/g_C_1"/>
</dbReference>
<dbReference type="GO" id="GO:0090733">
    <property type="term" value="C:tenascin complex"/>
    <property type="evidence" value="ECO:0007669"/>
    <property type="project" value="Ensembl"/>
</dbReference>
<dbReference type="GO" id="GO:0043005">
    <property type="term" value="C:neuron projection"/>
    <property type="evidence" value="ECO:0007669"/>
    <property type="project" value="Ensembl"/>
</dbReference>
<dbReference type="GO" id="GO:0009986">
    <property type="term" value="C:cell surface"/>
    <property type="evidence" value="ECO:0007669"/>
    <property type="project" value="Ensembl"/>
</dbReference>
<dbReference type="OMA" id="EAPIDRY"/>
<comment type="subcellular location">
    <subcellularLocation>
        <location evidence="2">Secreted</location>
        <location evidence="2">Extracellular space</location>
        <location evidence="2">Extracellular matrix</location>
    </subcellularLocation>
</comment>
<evidence type="ECO:0000256" key="3">
    <source>
        <dbReference type="ARBA" id="ARBA00006932"/>
    </source>
</evidence>
<dbReference type="Gene3D" id="3.90.215.10">
    <property type="entry name" value="Gamma Fibrinogen, chain A, domain 1"/>
    <property type="match status" value="1"/>
</dbReference>
<feature type="domain" description="Fibrinogen C-terminal" evidence="17">
    <location>
        <begin position="736"/>
        <end position="953"/>
    </location>
</feature>
<keyword evidence="19" id="KW-1185">Reference proteome</keyword>
<dbReference type="GO" id="GO:0007409">
    <property type="term" value="P:axonogenesis"/>
    <property type="evidence" value="ECO:0007669"/>
    <property type="project" value="Ensembl"/>
</dbReference>
<dbReference type="GO" id="GO:0030155">
    <property type="term" value="P:regulation of cell adhesion"/>
    <property type="evidence" value="ECO:0007669"/>
    <property type="project" value="Ensembl"/>
</dbReference>
<reference evidence="18" key="2">
    <citation type="submission" date="2025-09" db="UniProtKB">
        <authorList>
            <consortium name="Ensembl"/>
        </authorList>
    </citation>
    <scope>IDENTIFICATION</scope>
</reference>
<evidence type="ECO:0000313" key="18">
    <source>
        <dbReference type="Ensembl" id="ENSSPUP00000007556.1"/>
    </source>
</evidence>
<evidence type="ECO:0000256" key="14">
    <source>
        <dbReference type="SAM" id="MobiDB-lite"/>
    </source>
</evidence>
<evidence type="ECO:0000256" key="4">
    <source>
        <dbReference type="ARBA" id="ARBA00008673"/>
    </source>
</evidence>
<dbReference type="Pfam" id="PF00147">
    <property type="entry name" value="Fibrinogen_C"/>
    <property type="match status" value="1"/>
</dbReference>
<keyword evidence="11" id="KW-0325">Glycoprotein</keyword>
<dbReference type="GO" id="GO:0043025">
    <property type="term" value="C:neuronal cell body"/>
    <property type="evidence" value="ECO:0007669"/>
    <property type="project" value="Ensembl"/>
</dbReference>
<dbReference type="GO" id="GO:0010976">
    <property type="term" value="P:positive regulation of neuron projection development"/>
    <property type="evidence" value="ECO:0007669"/>
    <property type="project" value="Ensembl"/>
</dbReference>
<dbReference type="SUPFAM" id="SSF56496">
    <property type="entry name" value="Fibrinogen C-terminal domain-like"/>
    <property type="match status" value="1"/>
</dbReference>